<feature type="site" description="Transition state stabilizer" evidence="9">
    <location>
        <position position="32"/>
    </location>
</feature>
<reference evidence="11 12" key="1">
    <citation type="submission" date="2012-08" db="EMBL/GenBank/DDBJ databases">
        <title>The Genome Sequence of Slackia piriformis YIT 12062.</title>
        <authorList>
            <consortium name="The Broad Institute Genome Sequencing Platform"/>
            <person name="Earl A."/>
            <person name="Ward D."/>
            <person name="Feldgarden M."/>
            <person name="Gevers D."/>
            <person name="Morotomi M."/>
            <person name="Walker B."/>
            <person name="Young S.K."/>
            <person name="Zeng Q."/>
            <person name="Gargeya S."/>
            <person name="Fitzgerald M."/>
            <person name="Haas B."/>
            <person name="Abouelleil A."/>
            <person name="Alvarado L."/>
            <person name="Arachchi H.M."/>
            <person name="Berlin A.M."/>
            <person name="Chapman S.B."/>
            <person name="Goldberg J."/>
            <person name="Griggs A."/>
            <person name="Gujja S."/>
            <person name="Hansen M."/>
            <person name="Howarth C."/>
            <person name="Imamovic A."/>
            <person name="Larimer J."/>
            <person name="McCowen C."/>
            <person name="Montmayeur A."/>
            <person name="Murphy C."/>
            <person name="Neiman D."/>
            <person name="Pearson M."/>
            <person name="Priest M."/>
            <person name="Roberts A."/>
            <person name="Saif S."/>
            <person name="Shea T."/>
            <person name="Sisk P."/>
            <person name="Sykes S."/>
            <person name="Wortman J."/>
            <person name="Nusbaum C."/>
            <person name="Birren B."/>
        </authorList>
    </citation>
    <scope>NUCLEOTIDE SEQUENCE [LARGE SCALE GENOMIC DNA]</scope>
    <source>
        <strain evidence="11 12">YIT 12062</strain>
    </source>
</reference>
<evidence type="ECO:0000256" key="7">
    <source>
        <dbReference type="ARBA" id="ARBA00022840"/>
    </source>
</evidence>
<feature type="binding site" evidence="9">
    <location>
        <position position="183"/>
    </location>
    <ligand>
        <name>substrate</name>
    </ligand>
</feature>
<evidence type="ECO:0000313" key="11">
    <source>
        <dbReference type="EMBL" id="EJZ83999.1"/>
    </source>
</evidence>
<feature type="site" description="Transition state stabilizer" evidence="9">
    <location>
        <position position="246"/>
    </location>
</feature>
<keyword evidence="2 9" id="KW-0055">Arginine biosynthesis</keyword>
<dbReference type="Gene3D" id="3.40.1160.10">
    <property type="entry name" value="Acetylglutamate kinase-like"/>
    <property type="match status" value="1"/>
</dbReference>
<dbReference type="EC" id="2.7.2.8" evidence="9"/>
<dbReference type="InterPro" id="IPR001057">
    <property type="entry name" value="Glu/AcGlu_kinase"/>
</dbReference>
<evidence type="ECO:0000256" key="1">
    <source>
        <dbReference type="ARBA" id="ARBA00004828"/>
    </source>
</evidence>
<dbReference type="CDD" id="cd04250">
    <property type="entry name" value="AAK_NAGK-C"/>
    <property type="match status" value="1"/>
</dbReference>
<dbReference type="InterPro" id="IPR041727">
    <property type="entry name" value="NAGK-C"/>
</dbReference>
<gene>
    <name evidence="9" type="primary">argB</name>
    <name evidence="11" type="ORF">HMPREF9451_01525</name>
</gene>
<evidence type="ECO:0000256" key="2">
    <source>
        <dbReference type="ARBA" id="ARBA00022571"/>
    </source>
</evidence>
<dbReference type="FunFam" id="3.40.1160.10:FF:000004">
    <property type="entry name" value="Acetylglutamate kinase"/>
    <property type="match status" value="1"/>
</dbReference>
<dbReference type="GO" id="GO:0005524">
    <property type="term" value="F:ATP binding"/>
    <property type="evidence" value="ECO:0007669"/>
    <property type="project" value="UniProtKB-UniRule"/>
</dbReference>
<feature type="binding site" evidence="9">
    <location>
        <begin position="67"/>
        <end position="68"/>
    </location>
    <ligand>
        <name>substrate</name>
    </ligand>
</feature>
<dbReference type="InterPro" id="IPR004662">
    <property type="entry name" value="AcgluKinase_fam"/>
</dbReference>
<dbReference type="Pfam" id="PF00696">
    <property type="entry name" value="AA_kinase"/>
    <property type="match status" value="1"/>
</dbReference>
<proteinExistence type="inferred from homology"/>
<name>K0YWW4_9ACTN</name>
<keyword evidence="5 9" id="KW-0547">Nucleotide-binding</keyword>
<keyword evidence="7 9" id="KW-0067">ATP-binding</keyword>
<organism evidence="11 12">
    <name type="scientific">Slackia piriformis YIT 12062</name>
    <dbReference type="NCBI Taxonomy" id="742818"/>
    <lineage>
        <taxon>Bacteria</taxon>
        <taxon>Bacillati</taxon>
        <taxon>Actinomycetota</taxon>
        <taxon>Coriobacteriia</taxon>
        <taxon>Eggerthellales</taxon>
        <taxon>Eggerthellaceae</taxon>
        <taxon>Slackia</taxon>
    </lineage>
</organism>
<evidence type="ECO:0000256" key="9">
    <source>
        <dbReference type="HAMAP-Rule" id="MF_00082"/>
    </source>
</evidence>
<dbReference type="InterPro" id="IPR001048">
    <property type="entry name" value="Asp/Glu/Uridylate_kinase"/>
</dbReference>
<evidence type="ECO:0000256" key="3">
    <source>
        <dbReference type="ARBA" id="ARBA00022605"/>
    </source>
</evidence>
<keyword evidence="12" id="KW-1185">Reference proteome</keyword>
<dbReference type="PATRIC" id="fig|742818.3.peg.1612"/>
<evidence type="ECO:0000256" key="6">
    <source>
        <dbReference type="ARBA" id="ARBA00022777"/>
    </source>
</evidence>
<dbReference type="NCBIfam" id="TIGR00761">
    <property type="entry name" value="argB"/>
    <property type="match status" value="1"/>
</dbReference>
<evidence type="ECO:0000313" key="12">
    <source>
        <dbReference type="Proteomes" id="UP000006069"/>
    </source>
</evidence>
<comment type="catalytic activity">
    <reaction evidence="8 9">
        <text>N-acetyl-L-glutamate + ATP = N-acetyl-L-glutamyl 5-phosphate + ADP</text>
        <dbReference type="Rhea" id="RHEA:14629"/>
        <dbReference type="ChEBI" id="CHEBI:30616"/>
        <dbReference type="ChEBI" id="CHEBI:44337"/>
        <dbReference type="ChEBI" id="CHEBI:57936"/>
        <dbReference type="ChEBI" id="CHEBI:456216"/>
        <dbReference type="EC" id="2.7.2.8"/>
    </reaction>
</comment>
<dbReference type="eggNOG" id="COG0548">
    <property type="taxonomic scope" value="Bacteria"/>
</dbReference>
<dbReference type="GO" id="GO:0003991">
    <property type="term" value="F:acetylglutamate kinase activity"/>
    <property type="evidence" value="ECO:0007669"/>
    <property type="project" value="UniProtKB-UniRule"/>
</dbReference>
<dbReference type="PANTHER" id="PTHR23342:SF0">
    <property type="entry name" value="N-ACETYLGLUTAMATE SYNTHASE, MITOCHONDRIAL"/>
    <property type="match status" value="1"/>
</dbReference>
<dbReference type="PANTHER" id="PTHR23342">
    <property type="entry name" value="N-ACETYLGLUTAMATE SYNTHASE"/>
    <property type="match status" value="1"/>
</dbReference>
<dbReference type="PRINTS" id="PR00474">
    <property type="entry name" value="GLU5KINASE"/>
</dbReference>
<keyword evidence="4 9" id="KW-0808">Transferase</keyword>
<dbReference type="GO" id="GO:0042450">
    <property type="term" value="P:L-arginine biosynthetic process via ornithine"/>
    <property type="evidence" value="ECO:0007669"/>
    <property type="project" value="UniProtKB-UniRule"/>
</dbReference>
<dbReference type="InterPro" id="IPR037528">
    <property type="entry name" value="ArgB"/>
</dbReference>
<dbReference type="RefSeq" id="WP_009139718.1">
    <property type="nucleotide sequence ID" value="NZ_JH815198.1"/>
</dbReference>
<comment type="subcellular location">
    <subcellularLocation>
        <location evidence="9">Cytoplasm</location>
    </subcellularLocation>
</comment>
<keyword evidence="9" id="KW-0963">Cytoplasm</keyword>
<comment type="caution">
    <text evidence="11">The sequence shown here is derived from an EMBL/GenBank/DDBJ whole genome shotgun (WGS) entry which is preliminary data.</text>
</comment>
<evidence type="ECO:0000256" key="5">
    <source>
        <dbReference type="ARBA" id="ARBA00022741"/>
    </source>
</evidence>
<dbReference type="AlphaFoldDB" id="K0YWW4"/>
<dbReference type="FunCoup" id="K0YWW4">
    <property type="interactions" value="200"/>
</dbReference>
<sequence length="296" mass="32467">MTVEQKYLDKADVLIEALPYIRRFHDKVIVVKYGGAAMVDDGVMRRVMGDIVLLKLVGFKPIVVHGGGKEINRWLERIGIEPHFENGLRVTDEPTMEMAEMVLYKVNKELVSMAESFGVKAIGVSGKDGALMRVNKAYPDGEDLGYVGNIDSVRPEMLEGFLEDDYIPIVCPIGLGEEFHSYNINADVAACAIAKAMHAEKLAFLSDIEGVYRDPKDPSTLISELHASEARQLIEDGTVGGGMVPKLQGCIDAVENGVTRVHILDGRIRHCLLLEIFTNKGVGSSVIGDNTPKFHS</sequence>
<dbReference type="HAMAP" id="MF_00082">
    <property type="entry name" value="ArgB"/>
    <property type="match status" value="1"/>
</dbReference>
<keyword evidence="6 9" id="KW-0418">Kinase</keyword>
<dbReference type="UniPathway" id="UPA00068">
    <property type="reaction ID" value="UER00107"/>
</dbReference>
<dbReference type="SUPFAM" id="SSF53633">
    <property type="entry name" value="Carbamate kinase-like"/>
    <property type="match status" value="1"/>
</dbReference>
<evidence type="ECO:0000256" key="4">
    <source>
        <dbReference type="ARBA" id="ARBA00022679"/>
    </source>
</evidence>
<dbReference type="InParanoid" id="K0YWW4"/>
<dbReference type="GO" id="GO:0005737">
    <property type="term" value="C:cytoplasm"/>
    <property type="evidence" value="ECO:0007669"/>
    <property type="project" value="UniProtKB-SubCell"/>
</dbReference>
<evidence type="ECO:0000259" key="10">
    <source>
        <dbReference type="Pfam" id="PF00696"/>
    </source>
</evidence>
<keyword evidence="3 9" id="KW-0028">Amino-acid biosynthesis</keyword>
<comment type="similarity">
    <text evidence="9">Belongs to the acetylglutamate kinase family. ArgB subfamily.</text>
</comment>
<comment type="pathway">
    <text evidence="1 9">Amino-acid biosynthesis; L-arginine biosynthesis; N(2)-acetyl-L-ornithine from L-glutamate: step 2/4.</text>
</comment>
<feature type="binding site" evidence="9">
    <location>
        <position position="89"/>
    </location>
    <ligand>
        <name>substrate</name>
    </ligand>
</feature>
<dbReference type="PIRSF" id="PIRSF000728">
    <property type="entry name" value="NAGK"/>
    <property type="match status" value="1"/>
</dbReference>
<accession>K0YWW4</accession>
<dbReference type="OrthoDB" id="9803155at2"/>
<evidence type="ECO:0000256" key="8">
    <source>
        <dbReference type="ARBA" id="ARBA00048141"/>
    </source>
</evidence>
<comment type="function">
    <text evidence="9">Catalyzes the ATP-dependent phosphorylation of N-acetyl-L-glutamate.</text>
</comment>
<dbReference type="EMBL" id="ADMD01000007">
    <property type="protein sequence ID" value="EJZ83999.1"/>
    <property type="molecule type" value="Genomic_DNA"/>
</dbReference>
<feature type="domain" description="Aspartate/glutamate/uridylate kinase" evidence="10">
    <location>
        <begin position="27"/>
        <end position="265"/>
    </location>
</feature>
<dbReference type="InterPro" id="IPR036393">
    <property type="entry name" value="AceGlu_kinase-like_sf"/>
</dbReference>
<dbReference type="HOGENOM" id="CLU_053680_0_0_11"/>
<protein>
    <recommendedName>
        <fullName evidence="9">Acetylglutamate kinase</fullName>
        <ecNumber evidence="9">2.7.2.8</ecNumber>
    </recommendedName>
    <alternativeName>
        <fullName evidence="9">N-acetyl-L-glutamate 5-phosphotransferase</fullName>
    </alternativeName>
    <alternativeName>
        <fullName evidence="9">NAG kinase</fullName>
        <shortName evidence="9">NAGK</shortName>
    </alternativeName>
</protein>
<dbReference type="Proteomes" id="UP000006069">
    <property type="component" value="Unassembled WGS sequence"/>
</dbReference>